<feature type="non-terminal residue" evidence="2">
    <location>
        <position position="280"/>
    </location>
</feature>
<accession>A0AAW0YC26</accession>
<feature type="region of interest" description="Disordered" evidence="1">
    <location>
        <begin position="150"/>
        <end position="178"/>
    </location>
</feature>
<proteinExistence type="predicted"/>
<organism evidence="2 3">
    <name type="scientific">Cherax quadricarinatus</name>
    <name type="common">Australian red claw crayfish</name>
    <dbReference type="NCBI Taxonomy" id="27406"/>
    <lineage>
        <taxon>Eukaryota</taxon>
        <taxon>Metazoa</taxon>
        <taxon>Ecdysozoa</taxon>
        <taxon>Arthropoda</taxon>
        <taxon>Crustacea</taxon>
        <taxon>Multicrustacea</taxon>
        <taxon>Malacostraca</taxon>
        <taxon>Eumalacostraca</taxon>
        <taxon>Eucarida</taxon>
        <taxon>Decapoda</taxon>
        <taxon>Pleocyemata</taxon>
        <taxon>Astacidea</taxon>
        <taxon>Parastacoidea</taxon>
        <taxon>Parastacidae</taxon>
        <taxon>Cherax</taxon>
    </lineage>
</organism>
<dbReference type="Proteomes" id="UP001445076">
    <property type="component" value="Unassembled WGS sequence"/>
</dbReference>
<comment type="caution">
    <text evidence="2">The sequence shown here is derived from an EMBL/GenBank/DDBJ whole genome shotgun (WGS) entry which is preliminary data.</text>
</comment>
<evidence type="ECO:0000313" key="3">
    <source>
        <dbReference type="Proteomes" id="UP001445076"/>
    </source>
</evidence>
<evidence type="ECO:0000256" key="1">
    <source>
        <dbReference type="SAM" id="MobiDB-lite"/>
    </source>
</evidence>
<feature type="non-terminal residue" evidence="2">
    <location>
        <position position="1"/>
    </location>
</feature>
<dbReference type="EMBL" id="JARKIK010000009">
    <property type="protein sequence ID" value="KAK8749440.1"/>
    <property type="molecule type" value="Genomic_DNA"/>
</dbReference>
<name>A0AAW0YC26_CHEQU</name>
<gene>
    <name evidence="2" type="ORF">OTU49_015358</name>
</gene>
<reference evidence="2 3" key="1">
    <citation type="journal article" date="2024" name="BMC Genomics">
        <title>Genome assembly of redclaw crayfish (Cherax quadricarinatus) provides insights into its immune adaptation and hypoxia tolerance.</title>
        <authorList>
            <person name="Liu Z."/>
            <person name="Zheng J."/>
            <person name="Li H."/>
            <person name="Fang K."/>
            <person name="Wang S."/>
            <person name="He J."/>
            <person name="Zhou D."/>
            <person name="Weng S."/>
            <person name="Chi M."/>
            <person name="Gu Z."/>
            <person name="He J."/>
            <person name="Li F."/>
            <person name="Wang M."/>
        </authorList>
    </citation>
    <scope>NUCLEOTIDE SEQUENCE [LARGE SCALE GENOMIC DNA]</scope>
    <source>
        <strain evidence="2">ZL_2023a</strain>
    </source>
</reference>
<dbReference type="AlphaFoldDB" id="A0AAW0YC26"/>
<protein>
    <submittedName>
        <fullName evidence="2">Uncharacterized protein</fullName>
    </submittedName>
</protein>
<keyword evidence="3" id="KW-1185">Reference proteome</keyword>
<sequence length="280" mass="30731">RMNDDESTKAGLDTISTQLGTLTAMNLQAEAALLMQQVEIIVKEKLSSLSARMSNDVASIVRALNILKGINNLLTQFSASQDVHQKIMDFGRLLSAALIGHPVQEVIPDSQNTLDDKEEDDDDEDAIHYPSNDNQLDAVRNMQNTRFGSSGSRVHGVYRGRNSPVRRVKRSAPPANGTQQLRSMKLDAVTTLLETFEQAIIGAAPEGSNTGDMRELLQNLPKYSSGLCLGMSSQDEPSSFLGSLLAITVQRSDLKNQADTRFFIANSKGRKDDFIQEDSF</sequence>
<evidence type="ECO:0000313" key="2">
    <source>
        <dbReference type="EMBL" id="KAK8749440.1"/>
    </source>
</evidence>